<name>A0A2T8IFH9_9POAL</name>
<dbReference type="Proteomes" id="UP000243499">
    <property type="component" value="Chromosome 6"/>
</dbReference>
<dbReference type="AlphaFoldDB" id="A0A2T8IFH9"/>
<dbReference type="EMBL" id="CM008051">
    <property type="protein sequence ID" value="PVH36428.1"/>
    <property type="molecule type" value="Genomic_DNA"/>
</dbReference>
<organism evidence="2">
    <name type="scientific">Panicum hallii</name>
    <dbReference type="NCBI Taxonomy" id="206008"/>
    <lineage>
        <taxon>Eukaryota</taxon>
        <taxon>Viridiplantae</taxon>
        <taxon>Streptophyta</taxon>
        <taxon>Embryophyta</taxon>
        <taxon>Tracheophyta</taxon>
        <taxon>Spermatophyta</taxon>
        <taxon>Magnoliopsida</taxon>
        <taxon>Liliopsida</taxon>
        <taxon>Poales</taxon>
        <taxon>Poaceae</taxon>
        <taxon>PACMAD clade</taxon>
        <taxon>Panicoideae</taxon>
        <taxon>Panicodae</taxon>
        <taxon>Paniceae</taxon>
        <taxon>Panicinae</taxon>
        <taxon>Panicum</taxon>
        <taxon>Panicum sect. Panicum</taxon>
    </lineage>
</organism>
<gene>
    <name evidence="2" type="ORF">PAHAL_6G071000</name>
</gene>
<dbReference type="Gramene" id="PVH36428">
    <property type="protein sequence ID" value="PVH36428"/>
    <property type="gene ID" value="PAHAL_6G071000"/>
</dbReference>
<feature type="signal peptide" evidence="1">
    <location>
        <begin position="1"/>
        <end position="32"/>
    </location>
</feature>
<reference evidence="2" key="1">
    <citation type="submission" date="2018-04" db="EMBL/GenBank/DDBJ databases">
        <title>WGS assembly of Panicum hallii.</title>
        <authorList>
            <person name="Lovell J."/>
            <person name="Jenkins J."/>
            <person name="Lowry D."/>
            <person name="Mamidi S."/>
            <person name="Sreedasyam A."/>
            <person name="Weng X."/>
            <person name="Barry K."/>
            <person name="Bonette J."/>
            <person name="Campitelli B."/>
            <person name="Daum C."/>
            <person name="Gordon S."/>
            <person name="Gould B."/>
            <person name="Lipzen A."/>
            <person name="Macqueen A."/>
            <person name="Palacio-Mejia J."/>
            <person name="Plott C."/>
            <person name="Shakirov E."/>
            <person name="Shu S."/>
            <person name="Yoshinaga Y."/>
            <person name="Zane M."/>
            <person name="Rokhsar D."/>
            <person name="Grimwood J."/>
            <person name="Schmutz J."/>
            <person name="Juenger T."/>
        </authorList>
    </citation>
    <scope>NUCLEOTIDE SEQUENCE [LARGE SCALE GENOMIC DNA]</scope>
    <source>
        <strain evidence="2">FIL2</strain>
    </source>
</reference>
<sequence>MRRNCIHSLLDAVQCCVHFLLALLLCAIPARAHSQLQAPPPCTAPGLDPASPTSQCIKDQRVTPYPNDDHADCNEGAEANPPSVANGLRQSYEEKNNCYCGCCSCQISCKNSDPIDAHSSRRRHHPNTDHSNSYHHEYCVCTQVASLPFLQGIPQPHNLKYARNDLDCKIEMIRFPVEIPLRKRIWLEVMTN</sequence>
<evidence type="ECO:0008006" key="3">
    <source>
        <dbReference type="Google" id="ProtNLM"/>
    </source>
</evidence>
<feature type="chain" id="PRO_5015632055" description="Epidermal patterning factor-like protein" evidence="1">
    <location>
        <begin position="33"/>
        <end position="192"/>
    </location>
</feature>
<accession>A0A2T8IFH9</accession>
<proteinExistence type="predicted"/>
<evidence type="ECO:0000256" key="1">
    <source>
        <dbReference type="SAM" id="SignalP"/>
    </source>
</evidence>
<evidence type="ECO:0000313" key="2">
    <source>
        <dbReference type="EMBL" id="PVH36428.1"/>
    </source>
</evidence>
<keyword evidence="1" id="KW-0732">Signal</keyword>
<protein>
    <recommendedName>
        <fullName evidence="3">Epidermal patterning factor-like protein</fullName>
    </recommendedName>
</protein>